<evidence type="ECO:0000313" key="3">
    <source>
        <dbReference type="EMBL" id="MPR35639.1"/>
    </source>
</evidence>
<feature type="domain" description="DUF4097" evidence="2">
    <location>
        <begin position="148"/>
        <end position="245"/>
    </location>
</feature>
<evidence type="ECO:0000256" key="1">
    <source>
        <dbReference type="SAM" id="SignalP"/>
    </source>
</evidence>
<sequence>MKQLGMVSLLGGMMLACAPSNAQKQEFKEKVTREFALTGSAGASTLVIYNLNGFIHVEGTPASKVTLEVDKQLTAKNQQELEVGKQELKLAFEQVGDTIFAYIAEPFDTRPNRDRRNWEHNRKLDYDFTLDFTVKVPRQMNLNVSTINHGDVKVSDVAGTLKVRNINGAIGLTHVSGVTDAHTINGNLEATYTTAPAEASTYYTLNGDIKISYPANLSADLQFKTFQGEFYTDFSQVEVLPARVVKNQEQRGDKTVYKLNQTTSVRIGKGGKNLRFETFNGSVYIKKIS</sequence>
<feature type="chain" id="PRO_5028844552" description="DUF4097 domain-containing protein" evidence="1">
    <location>
        <begin position="23"/>
        <end position="289"/>
    </location>
</feature>
<evidence type="ECO:0000259" key="2">
    <source>
        <dbReference type="Pfam" id="PF13349"/>
    </source>
</evidence>
<evidence type="ECO:0000313" key="4">
    <source>
        <dbReference type="Proteomes" id="UP000479293"/>
    </source>
</evidence>
<feature type="signal peptide" evidence="1">
    <location>
        <begin position="1"/>
        <end position="22"/>
    </location>
</feature>
<keyword evidence="1" id="KW-0732">Signal</keyword>
<dbReference type="Proteomes" id="UP000479293">
    <property type="component" value="Unassembled WGS sequence"/>
</dbReference>
<accession>A0A7C9BTK3</accession>
<proteinExistence type="predicted"/>
<dbReference type="RefSeq" id="WP_152762871.1">
    <property type="nucleotide sequence ID" value="NZ_WHLY01000002.1"/>
</dbReference>
<comment type="caution">
    <text evidence="3">The sequence shown here is derived from an EMBL/GenBank/DDBJ whole genome shotgun (WGS) entry which is preliminary data.</text>
</comment>
<dbReference type="PROSITE" id="PS51257">
    <property type="entry name" value="PROKAR_LIPOPROTEIN"/>
    <property type="match status" value="1"/>
</dbReference>
<dbReference type="EMBL" id="WHLY01000002">
    <property type="protein sequence ID" value="MPR35639.1"/>
    <property type="molecule type" value="Genomic_DNA"/>
</dbReference>
<protein>
    <recommendedName>
        <fullName evidence="2">DUF4097 domain-containing protein</fullName>
    </recommendedName>
</protein>
<dbReference type="Pfam" id="PF13349">
    <property type="entry name" value="DUF4097"/>
    <property type="match status" value="1"/>
</dbReference>
<reference evidence="3 4" key="1">
    <citation type="submission" date="2019-10" db="EMBL/GenBank/DDBJ databases">
        <title>Draft Genome Sequence of Cytophagaceae sp. SJW1-29.</title>
        <authorList>
            <person name="Choi A."/>
        </authorList>
    </citation>
    <scope>NUCLEOTIDE SEQUENCE [LARGE SCALE GENOMIC DNA]</scope>
    <source>
        <strain evidence="3 4">SJW1-29</strain>
    </source>
</reference>
<gene>
    <name evidence="3" type="ORF">GBK04_20360</name>
</gene>
<dbReference type="AlphaFoldDB" id="A0A7C9BTK3"/>
<name>A0A7C9BTK3_9BACT</name>
<dbReference type="InterPro" id="IPR025164">
    <property type="entry name" value="Toastrack_DUF4097"/>
</dbReference>
<organism evidence="3 4">
    <name type="scientific">Salmonirosea aquatica</name>
    <dbReference type="NCBI Taxonomy" id="2654236"/>
    <lineage>
        <taxon>Bacteria</taxon>
        <taxon>Pseudomonadati</taxon>
        <taxon>Bacteroidota</taxon>
        <taxon>Cytophagia</taxon>
        <taxon>Cytophagales</taxon>
        <taxon>Spirosomataceae</taxon>
        <taxon>Salmonirosea</taxon>
    </lineage>
</organism>
<keyword evidence="4" id="KW-1185">Reference proteome</keyword>